<evidence type="ECO:0000313" key="6">
    <source>
        <dbReference type="Proteomes" id="UP000018934"/>
    </source>
</evidence>
<keyword evidence="4" id="KW-0472">Membrane</keyword>
<evidence type="ECO:0000256" key="2">
    <source>
        <dbReference type="ARBA" id="ARBA00023002"/>
    </source>
</evidence>
<reference evidence="5 6" key="1">
    <citation type="journal article" date="2013" name="Stand. Genomic Sci.">
        <title>Complete genome sequence of Dehalobacter restrictus PER-K23(T.).</title>
        <authorList>
            <person name="Kruse T."/>
            <person name="Maillard J."/>
            <person name="Goodwin L."/>
            <person name="Woyke T."/>
            <person name="Teshima H."/>
            <person name="Bruce D."/>
            <person name="Detter C."/>
            <person name="Tapia R."/>
            <person name="Han C."/>
            <person name="Huntemann M."/>
            <person name="Wei C.L."/>
            <person name="Han J."/>
            <person name="Chen A."/>
            <person name="Kyrpides N."/>
            <person name="Szeto E."/>
            <person name="Markowitz V."/>
            <person name="Ivanova N."/>
            <person name="Pagani I."/>
            <person name="Pati A."/>
            <person name="Pitluck S."/>
            <person name="Nolan M."/>
            <person name="Holliger C."/>
            <person name="Smidt H."/>
        </authorList>
    </citation>
    <scope>NUCLEOTIDE SEQUENCE [LARGE SCALE GENOMIC DNA]</scope>
    <source>
        <strain evidence="6">DSM 9455</strain>
    </source>
</reference>
<dbReference type="Gene3D" id="3.40.50.720">
    <property type="entry name" value="NAD(P)-binding Rossmann-like Domain"/>
    <property type="match status" value="1"/>
</dbReference>
<dbReference type="PANTHER" id="PTHR42901">
    <property type="entry name" value="ALCOHOL DEHYDROGENASE"/>
    <property type="match status" value="1"/>
</dbReference>
<dbReference type="RefSeq" id="WP_025205745.1">
    <property type="nucleotide sequence ID" value="NZ_CP007033.1"/>
</dbReference>
<dbReference type="PRINTS" id="PR00080">
    <property type="entry name" value="SDRFAMILY"/>
</dbReference>
<comment type="similarity">
    <text evidence="1 3">Belongs to the short-chain dehydrogenases/reductases (SDR) family.</text>
</comment>
<dbReference type="InterPro" id="IPR036291">
    <property type="entry name" value="NAD(P)-bd_dom_sf"/>
</dbReference>
<dbReference type="EMBL" id="CP007033">
    <property type="protein sequence ID" value="AHF10041.1"/>
    <property type="molecule type" value="Genomic_DNA"/>
</dbReference>
<dbReference type="InterPro" id="IPR002347">
    <property type="entry name" value="SDR_fam"/>
</dbReference>
<organism evidence="5 6">
    <name type="scientific">Dehalobacter restrictus (strain DSM 9455 / PER-K23)</name>
    <dbReference type="NCBI Taxonomy" id="871738"/>
    <lineage>
        <taxon>Bacteria</taxon>
        <taxon>Bacillati</taxon>
        <taxon>Bacillota</taxon>
        <taxon>Clostridia</taxon>
        <taxon>Eubacteriales</taxon>
        <taxon>Desulfitobacteriaceae</taxon>
        <taxon>Dehalobacter</taxon>
    </lineage>
</organism>
<dbReference type="PANTHER" id="PTHR42901:SF1">
    <property type="entry name" value="ALCOHOL DEHYDROGENASE"/>
    <property type="match status" value="1"/>
</dbReference>
<feature type="transmembrane region" description="Helical" evidence="4">
    <location>
        <begin position="125"/>
        <end position="146"/>
    </location>
</feature>
<keyword evidence="2" id="KW-0560">Oxidoreductase</keyword>
<dbReference type="SUPFAM" id="SSF51735">
    <property type="entry name" value="NAD(P)-binding Rossmann-fold domains"/>
    <property type="match status" value="1"/>
</dbReference>
<feature type="transmembrane region" description="Helical" evidence="4">
    <location>
        <begin position="215"/>
        <end position="233"/>
    </location>
</feature>
<dbReference type="Pfam" id="PF00106">
    <property type="entry name" value="adh_short"/>
    <property type="match status" value="1"/>
</dbReference>
<evidence type="ECO:0000313" key="5">
    <source>
        <dbReference type="EMBL" id="AHF10041.1"/>
    </source>
</evidence>
<protein>
    <submittedName>
        <fullName evidence="5">Ketoacyl reductase</fullName>
    </submittedName>
</protein>
<sequence>MKALITGASSGIGRDIARVLSTKGYELILVARRLDRLEDLKNELSCDVQTVSLDLAQEESCFRLYNLVKDQEIDILINNAGFAVYGDFDQTDLGKELELINTNIKAVHILTKLFLQDFKQRDRGYILNVASSAAFLPGPLMAAYYASKAYVLRLTEAVHEELRKTNSKVYVGALCPGPVHTEFAKVASIKFGVKALNSPHVARYTVDQMLKHKHLIIPGVVMKAAFIFTKIMPHKILLSFLYKIQKEKFV</sequence>
<proteinExistence type="inferred from homology"/>
<gene>
    <name evidence="5" type="ORF">DEHRE_08090</name>
</gene>
<evidence type="ECO:0000256" key="4">
    <source>
        <dbReference type="SAM" id="Phobius"/>
    </source>
</evidence>
<keyword evidence="4" id="KW-0812">Transmembrane</keyword>
<keyword evidence="4" id="KW-1133">Transmembrane helix</keyword>
<dbReference type="Proteomes" id="UP000018934">
    <property type="component" value="Chromosome"/>
</dbReference>
<keyword evidence="6" id="KW-1185">Reference proteome</keyword>
<dbReference type="PRINTS" id="PR00081">
    <property type="entry name" value="GDHRDH"/>
</dbReference>
<name>A0ABM5P632_DEHRP</name>
<accession>A0ABM5P632</accession>
<evidence type="ECO:0000256" key="3">
    <source>
        <dbReference type="RuleBase" id="RU000363"/>
    </source>
</evidence>
<evidence type="ECO:0000256" key="1">
    <source>
        <dbReference type="ARBA" id="ARBA00006484"/>
    </source>
</evidence>
<dbReference type="CDD" id="cd05233">
    <property type="entry name" value="SDR_c"/>
    <property type="match status" value="1"/>
</dbReference>
<dbReference type="PIRSF" id="PIRSF000126">
    <property type="entry name" value="11-beta-HSD1"/>
    <property type="match status" value="1"/>
</dbReference>